<proteinExistence type="inferred from homology"/>
<dbReference type="AlphaFoldDB" id="A0A7G8BHC0"/>
<evidence type="ECO:0000313" key="10">
    <source>
        <dbReference type="Proteomes" id="UP000515312"/>
    </source>
</evidence>
<evidence type="ECO:0000256" key="3">
    <source>
        <dbReference type="ARBA" id="ARBA00012891"/>
    </source>
</evidence>
<accession>A0A7G8BHC0</accession>
<dbReference type="InterPro" id="IPR049331">
    <property type="entry name" value="Top1B_N_bact"/>
</dbReference>
<sequence>MPNPTSTPDPSQSAKEAGLRYVSDTQPGISRNRKGRGFTYIGPDGSPLRDAETLARIKSLVIPPAWSNVWICINPKGHLQVTGRDAKGRKQSKYHPRWREVRDETKYERMLIFGVALPVIREQVDHDLSAPGMPRQKVLATVVRLMETTFIRVGNEEYARENNSYGLTTMRNRHVAVDGSKITFKFQGKSGIRHAVDTTNRRLARIVQRCQDIPGYELFQYIDSEGEHHTIDSADVNDYLREVSRQDFTAKDFRTWAGTLIACTLLREFGAFESETQAKKNIVEMIKQVAVRLGNTPSVCRKCYVHPAVIECYLNGEMIRLFKMSNHGKGSGAAAVLQRAQRDERALMRLLRNGASAK</sequence>
<dbReference type="Proteomes" id="UP000515312">
    <property type="component" value="Chromosome"/>
</dbReference>
<dbReference type="PRINTS" id="PR00416">
    <property type="entry name" value="EUTPISMRASEI"/>
</dbReference>
<evidence type="ECO:0000259" key="8">
    <source>
        <dbReference type="Pfam" id="PF21338"/>
    </source>
</evidence>
<evidence type="ECO:0000256" key="6">
    <source>
        <dbReference type="ARBA" id="ARBA00023235"/>
    </source>
</evidence>
<evidence type="ECO:0000256" key="1">
    <source>
        <dbReference type="ARBA" id="ARBA00000213"/>
    </source>
</evidence>
<evidence type="ECO:0000256" key="2">
    <source>
        <dbReference type="ARBA" id="ARBA00006645"/>
    </source>
</evidence>
<dbReference type="SUPFAM" id="SSF56349">
    <property type="entry name" value="DNA breaking-rejoining enzymes"/>
    <property type="match status" value="1"/>
</dbReference>
<comment type="catalytic activity">
    <reaction evidence="1">
        <text>ATP-independent breakage of single-stranded DNA, followed by passage and rejoining.</text>
        <dbReference type="EC" id="5.6.2.1"/>
    </reaction>
</comment>
<dbReference type="GO" id="GO:0003917">
    <property type="term" value="F:DNA topoisomerase type I (single strand cut, ATP-independent) activity"/>
    <property type="evidence" value="ECO:0007669"/>
    <property type="project" value="UniProtKB-EC"/>
</dbReference>
<keyword evidence="4" id="KW-0799">Topoisomerase</keyword>
<feature type="domain" description="DNA topoisomerase I catalytic core eukaryotic-type" evidence="7">
    <location>
        <begin position="98"/>
        <end position="311"/>
    </location>
</feature>
<dbReference type="InterPro" id="IPR035447">
    <property type="entry name" value="DNA_topo_I_N_sf"/>
</dbReference>
<comment type="similarity">
    <text evidence="2">Belongs to the type IB topoisomerase family.</text>
</comment>
<dbReference type="Pfam" id="PF01028">
    <property type="entry name" value="Topoisom_I"/>
    <property type="match status" value="1"/>
</dbReference>
<dbReference type="InterPro" id="IPR014711">
    <property type="entry name" value="TopoI_cat_a-hlx-sub_euk"/>
</dbReference>
<dbReference type="SUPFAM" id="SSF55869">
    <property type="entry name" value="DNA topoisomerase I domain"/>
    <property type="match status" value="1"/>
</dbReference>
<dbReference type="CDD" id="cd00659">
    <property type="entry name" value="Topo_IB_C"/>
    <property type="match status" value="1"/>
</dbReference>
<dbReference type="InterPro" id="IPR001631">
    <property type="entry name" value="TopoI"/>
</dbReference>
<keyword evidence="6 9" id="KW-0413">Isomerase</keyword>
<dbReference type="EC" id="5.6.2.1" evidence="3"/>
<keyword evidence="5" id="KW-0238">DNA-binding</keyword>
<dbReference type="GO" id="GO:0003677">
    <property type="term" value="F:DNA binding"/>
    <property type="evidence" value="ECO:0007669"/>
    <property type="project" value="UniProtKB-KW"/>
</dbReference>
<dbReference type="Gene3D" id="3.30.66.10">
    <property type="entry name" value="DNA topoisomerase I domain"/>
    <property type="match status" value="1"/>
</dbReference>
<reference evidence="9 10" key="1">
    <citation type="submission" date="2020-08" db="EMBL/GenBank/DDBJ databases">
        <title>Edaphobacter telluris sp. nov. and Acidobacterium dinghuensis sp. nov., two acidobacteria isolated from forest soil.</title>
        <authorList>
            <person name="Fu J."/>
            <person name="Qiu L."/>
        </authorList>
    </citation>
    <scope>NUCLEOTIDE SEQUENCE [LARGE SCALE GENOMIC DNA]</scope>
    <source>
        <strain evidence="9">4Y35</strain>
    </source>
</reference>
<keyword evidence="10" id="KW-1185">Reference proteome</keyword>
<name>A0A7G8BHC0_9BACT</name>
<dbReference type="KEGG" id="adin:H7849_23435"/>
<dbReference type="Gene3D" id="1.10.132.120">
    <property type="match status" value="1"/>
</dbReference>
<protein>
    <recommendedName>
        <fullName evidence="3">DNA topoisomerase</fullName>
        <ecNumber evidence="3">5.6.2.1</ecNumber>
    </recommendedName>
</protein>
<evidence type="ECO:0000259" key="7">
    <source>
        <dbReference type="Pfam" id="PF01028"/>
    </source>
</evidence>
<evidence type="ECO:0000313" key="9">
    <source>
        <dbReference type="EMBL" id="QNI31940.1"/>
    </source>
</evidence>
<organism evidence="9 10">
    <name type="scientific">Alloacidobacterium dinghuense</name>
    <dbReference type="NCBI Taxonomy" id="2763107"/>
    <lineage>
        <taxon>Bacteria</taxon>
        <taxon>Pseudomonadati</taxon>
        <taxon>Acidobacteriota</taxon>
        <taxon>Terriglobia</taxon>
        <taxon>Terriglobales</taxon>
        <taxon>Acidobacteriaceae</taxon>
        <taxon>Alloacidobacterium</taxon>
    </lineage>
</organism>
<dbReference type="InterPro" id="IPR013500">
    <property type="entry name" value="TopoI_cat_euk"/>
</dbReference>
<dbReference type="EMBL" id="CP060394">
    <property type="protein sequence ID" value="QNI31940.1"/>
    <property type="molecule type" value="Genomic_DNA"/>
</dbReference>
<dbReference type="Gene3D" id="3.90.15.10">
    <property type="entry name" value="Topoisomerase I, Chain A, domain 3"/>
    <property type="match status" value="1"/>
</dbReference>
<dbReference type="PROSITE" id="PS52038">
    <property type="entry name" value="TOPO_IB_2"/>
    <property type="match status" value="1"/>
</dbReference>
<dbReference type="InterPro" id="IPR011010">
    <property type="entry name" value="DNA_brk_join_enz"/>
</dbReference>
<evidence type="ECO:0000256" key="5">
    <source>
        <dbReference type="ARBA" id="ARBA00023125"/>
    </source>
</evidence>
<dbReference type="Pfam" id="PF21338">
    <property type="entry name" value="Top1B_N_bact"/>
    <property type="match status" value="1"/>
</dbReference>
<feature type="domain" description="DNA topoisomerase IB N-terminal" evidence="8">
    <location>
        <begin position="37"/>
        <end position="85"/>
    </location>
</feature>
<gene>
    <name evidence="9" type="ORF">H7849_23435</name>
</gene>
<dbReference type="GO" id="GO:0006265">
    <property type="term" value="P:DNA topological change"/>
    <property type="evidence" value="ECO:0007669"/>
    <property type="project" value="InterPro"/>
</dbReference>
<evidence type="ECO:0000256" key="4">
    <source>
        <dbReference type="ARBA" id="ARBA00023029"/>
    </source>
</evidence>
<dbReference type="RefSeq" id="WP_186742897.1">
    <property type="nucleotide sequence ID" value="NZ_CP060394.1"/>
</dbReference>